<evidence type="ECO:0000256" key="5">
    <source>
        <dbReference type="ARBA" id="ARBA00023222"/>
    </source>
</evidence>
<dbReference type="InterPro" id="IPR001086">
    <property type="entry name" value="Preph_deHydtase"/>
</dbReference>
<sequence length="280" mass="31209">MNLKIAIQGVAGSNHHQVALDYFGSKITLVECLSFDALVQALLSQKADQAVMAIENSIAGSIIPNYALVHQHQIAITGEHYQSIRHHIMASAGQKMEQIEEVHSHPMALLQCKDFLGQYPHLKLVEAADTALVAQQIAEKGLSQVAAIAPPMAAQMYGLEVLREDVQTIQNNATRFIALQLRDQLELEATKQGEINKASLRFITDHKRGSLATVLNVMSDCHLNLTKIQSLPVIETPWKYAFFVDVTFEEYRHFEKAHALLTIMTEHFQVLGEYTNALKS</sequence>
<feature type="domain" description="ACT" evidence="10">
    <location>
        <begin position="199"/>
        <end position="275"/>
    </location>
</feature>
<dbReference type="PROSITE" id="PS51671">
    <property type="entry name" value="ACT"/>
    <property type="match status" value="1"/>
</dbReference>
<dbReference type="SUPFAM" id="SSF53850">
    <property type="entry name" value="Periplasmic binding protein-like II"/>
    <property type="match status" value="1"/>
</dbReference>
<evidence type="ECO:0000256" key="7">
    <source>
        <dbReference type="ARBA" id="ARBA00047848"/>
    </source>
</evidence>
<comment type="pathway">
    <text evidence="1">Amino-acid biosynthesis; L-phenylalanine biosynthesis; phenylpyruvate from prephenate: step 1/1.</text>
</comment>
<comment type="caution">
    <text evidence="11">The sequence shown here is derived from an EMBL/GenBank/DDBJ whole genome shotgun (WGS) entry which is preliminary data.</text>
</comment>
<dbReference type="GO" id="GO:0005737">
    <property type="term" value="C:cytoplasm"/>
    <property type="evidence" value="ECO:0007669"/>
    <property type="project" value="TreeGrafter"/>
</dbReference>
<organism evidence="11 12">
    <name type="scientific">Aureicoccus marinus</name>
    <dbReference type="NCBI Taxonomy" id="754435"/>
    <lineage>
        <taxon>Bacteria</taxon>
        <taxon>Pseudomonadati</taxon>
        <taxon>Bacteroidota</taxon>
        <taxon>Flavobacteriia</taxon>
        <taxon>Flavobacteriales</taxon>
        <taxon>Flavobacteriaceae</taxon>
        <taxon>Aureicoccus</taxon>
    </lineage>
</organism>
<dbReference type="Gene3D" id="3.30.70.260">
    <property type="match status" value="1"/>
</dbReference>
<dbReference type="PIRSF" id="PIRSF001500">
    <property type="entry name" value="Chor_mut_pdt_Ppr"/>
    <property type="match status" value="1"/>
</dbReference>
<dbReference type="EC" id="4.2.1.51" evidence="2"/>
<dbReference type="SUPFAM" id="SSF55021">
    <property type="entry name" value="ACT-like"/>
    <property type="match status" value="1"/>
</dbReference>
<keyword evidence="3" id="KW-0028">Amino-acid biosynthesis</keyword>
<accession>A0A2S7TB70</accession>
<dbReference type="GO" id="GO:0004664">
    <property type="term" value="F:prephenate dehydratase activity"/>
    <property type="evidence" value="ECO:0007669"/>
    <property type="project" value="UniProtKB-EC"/>
</dbReference>
<keyword evidence="5" id="KW-0584">Phenylalanine biosynthesis</keyword>
<dbReference type="CDD" id="cd04905">
    <property type="entry name" value="ACT_CM-PDT"/>
    <property type="match status" value="1"/>
</dbReference>
<evidence type="ECO:0000313" key="12">
    <source>
        <dbReference type="Proteomes" id="UP000239366"/>
    </source>
</evidence>
<evidence type="ECO:0000256" key="1">
    <source>
        <dbReference type="ARBA" id="ARBA00004741"/>
    </source>
</evidence>
<proteinExistence type="predicted"/>
<dbReference type="PANTHER" id="PTHR21022:SF19">
    <property type="entry name" value="PREPHENATE DEHYDRATASE-RELATED"/>
    <property type="match status" value="1"/>
</dbReference>
<gene>
    <name evidence="11" type="ORF">BST99_08270</name>
</gene>
<evidence type="ECO:0000256" key="2">
    <source>
        <dbReference type="ARBA" id="ARBA00013147"/>
    </source>
</evidence>
<evidence type="ECO:0000259" key="10">
    <source>
        <dbReference type="PROSITE" id="PS51671"/>
    </source>
</evidence>
<feature type="site" description="Essential for prephenate dehydratase activity" evidence="8">
    <location>
        <position position="174"/>
    </location>
</feature>
<comment type="catalytic activity">
    <reaction evidence="7">
        <text>prephenate + H(+) = 3-phenylpyruvate + CO2 + H2O</text>
        <dbReference type="Rhea" id="RHEA:21648"/>
        <dbReference type="ChEBI" id="CHEBI:15377"/>
        <dbReference type="ChEBI" id="CHEBI:15378"/>
        <dbReference type="ChEBI" id="CHEBI:16526"/>
        <dbReference type="ChEBI" id="CHEBI:18005"/>
        <dbReference type="ChEBI" id="CHEBI:29934"/>
        <dbReference type="EC" id="4.2.1.51"/>
    </reaction>
</comment>
<dbReference type="Proteomes" id="UP000239366">
    <property type="component" value="Unassembled WGS sequence"/>
</dbReference>
<dbReference type="RefSeq" id="WP_105002473.1">
    <property type="nucleotide sequence ID" value="NZ_MQVX01000001.1"/>
</dbReference>
<evidence type="ECO:0000256" key="4">
    <source>
        <dbReference type="ARBA" id="ARBA00023141"/>
    </source>
</evidence>
<dbReference type="GO" id="GO:0009094">
    <property type="term" value="P:L-phenylalanine biosynthetic process"/>
    <property type="evidence" value="ECO:0007669"/>
    <property type="project" value="UniProtKB-UniPathway"/>
</dbReference>
<dbReference type="Pfam" id="PF00800">
    <property type="entry name" value="PDT"/>
    <property type="match status" value="1"/>
</dbReference>
<dbReference type="Gene3D" id="3.40.190.10">
    <property type="entry name" value="Periplasmic binding protein-like II"/>
    <property type="match status" value="2"/>
</dbReference>
<evidence type="ECO:0000256" key="8">
    <source>
        <dbReference type="PIRSR" id="PIRSR001500-2"/>
    </source>
</evidence>
<dbReference type="PROSITE" id="PS51171">
    <property type="entry name" value="PREPHENATE_DEHYDR_3"/>
    <property type="match status" value="1"/>
</dbReference>
<name>A0A2S7TB70_9FLAO</name>
<dbReference type="PANTHER" id="PTHR21022">
    <property type="entry name" value="PREPHENATE DEHYDRATASE P PROTEIN"/>
    <property type="match status" value="1"/>
</dbReference>
<keyword evidence="12" id="KW-1185">Reference proteome</keyword>
<evidence type="ECO:0000256" key="6">
    <source>
        <dbReference type="ARBA" id="ARBA00023239"/>
    </source>
</evidence>
<evidence type="ECO:0000256" key="3">
    <source>
        <dbReference type="ARBA" id="ARBA00022605"/>
    </source>
</evidence>
<dbReference type="InterPro" id="IPR045865">
    <property type="entry name" value="ACT-like_dom_sf"/>
</dbReference>
<dbReference type="InterPro" id="IPR002912">
    <property type="entry name" value="ACT_dom"/>
</dbReference>
<protein>
    <recommendedName>
        <fullName evidence="2">prephenate dehydratase</fullName>
        <ecNumber evidence="2">4.2.1.51</ecNumber>
    </recommendedName>
</protein>
<evidence type="ECO:0000259" key="9">
    <source>
        <dbReference type="PROSITE" id="PS51171"/>
    </source>
</evidence>
<evidence type="ECO:0000313" key="11">
    <source>
        <dbReference type="EMBL" id="PQJ16821.1"/>
    </source>
</evidence>
<dbReference type="EMBL" id="MQVX01000001">
    <property type="protein sequence ID" value="PQJ16821.1"/>
    <property type="molecule type" value="Genomic_DNA"/>
</dbReference>
<keyword evidence="4" id="KW-0057">Aromatic amino acid biosynthesis</keyword>
<dbReference type="OrthoDB" id="9802281at2"/>
<reference evidence="12" key="1">
    <citation type="submission" date="2016-11" db="EMBL/GenBank/DDBJ databases">
        <title>Trade-off between light-utilization and light-protection in marine flavobacteria.</title>
        <authorList>
            <person name="Kumagai Y."/>
            <person name="Yoshizawa S."/>
            <person name="Kogure K."/>
        </authorList>
    </citation>
    <scope>NUCLEOTIDE SEQUENCE [LARGE SCALE GENOMIC DNA]</scope>
    <source>
        <strain evidence="12">SG-18</strain>
    </source>
</reference>
<dbReference type="InterPro" id="IPR008242">
    <property type="entry name" value="Chor_mutase/pphenate_deHydtase"/>
</dbReference>
<dbReference type="CDD" id="cd13631">
    <property type="entry name" value="PBP2_Ct-PDT_like"/>
    <property type="match status" value="1"/>
</dbReference>
<dbReference type="AlphaFoldDB" id="A0A2S7TB70"/>
<keyword evidence="6" id="KW-0456">Lyase</keyword>
<feature type="domain" description="Prephenate dehydratase" evidence="9">
    <location>
        <begin position="4"/>
        <end position="181"/>
    </location>
</feature>
<dbReference type="UniPathway" id="UPA00121">
    <property type="reaction ID" value="UER00345"/>
</dbReference>